<organism evidence="1 2">
    <name type="scientific">Salinirubrum litoreum</name>
    <dbReference type="NCBI Taxonomy" id="1126234"/>
    <lineage>
        <taxon>Archaea</taxon>
        <taxon>Methanobacteriati</taxon>
        <taxon>Methanobacteriota</taxon>
        <taxon>Stenosarchaea group</taxon>
        <taxon>Halobacteria</taxon>
        <taxon>Halobacteriales</taxon>
        <taxon>Haloferacaceae</taxon>
        <taxon>Salinirubrum</taxon>
    </lineage>
</organism>
<dbReference type="PROSITE" id="PS51257">
    <property type="entry name" value="PROKAR_LIPOPROTEIN"/>
    <property type="match status" value="1"/>
</dbReference>
<reference evidence="1 2" key="1">
    <citation type="journal article" date="2019" name="Int. J. Syst. Evol. Microbiol.">
        <title>The Global Catalogue of Microorganisms (GCM) 10K type strain sequencing project: providing services to taxonomists for standard genome sequencing and annotation.</title>
        <authorList>
            <consortium name="The Broad Institute Genomics Platform"/>
            <consortium name="The Broad Institute Genome Sequencing Center for Infectious Disease"/>
            <person name="Wu L."/>
            <person name="Ma J."/>
        </authorList>
    </citation>
    <scope>NUCLEOTIDE SEQUENCE [LARGE SCALE GENOMIC DNA]</scope>
    <source>
        <strain evidence="1 2">CGMCC 1.12237</strain>
    </source>
</reference>
<dbReference type="RefSeq" id="WP_227231177.1">
    <property type="nucleotide sequence ID" value="NZ_JAJCVJ010000003.1"/>
</dbReference>
<sequence>MQRRQLLALAGLTGLGGCLGYDVVDSEAVTDRKVRIAELEAKLDRRDELLAERDARIEELEAGVARRRDRQRAPRINAVGIVDRWDRIGDVVERRIDAVPPGEPARIAVNFTYRRDRPTDTPGSTPAVGVVARLLTLEGFRIERVGRRIDLSTDSAGSLHETVVTVDVNRFPTGTYIAVVELTDLVSGRSASNESILLPVG</sequence>
<dbReference type="EMBL" id="JBHSKX010000004">
    <property type="protein sequence ID" value="MFC5369122.1"/>
    <property type="molecule type" value="Genomic_DNA"/>
</dbReference>
<evidence type="ECO:0000313" key="1">
    <source>
        <dbReference type="EMBL" id="MFC5369122.1"/>
    </source>
</evidence>
<dbReference type="Proteomes" id="UP001596201">
    <property type="component" value="Unassembled WGS sequence"/>
</dbReference>
<dbReference type="AlphaFoldDB" id="A0ABD5RGC6"/>
<proteinExistence type="predicted"/>
<accession>A0ABD5RGC6</accession>
<evidence type="ECO:0000313" key="2">
    <source>
        <dbReference type="Proteomes" id="UP001596201"/>
    </source>
</evidence>
<name>A0ABD5RGC6_9EURY</name>
<gene>
    <name evidence="1" type="ORF">ACFPJ5_19510</name>
</gene>
<keyword evidence="2" id="KW-1185">Reference proteome</keyword>
<protein>
    <submittedName>
        <fullName evidence="1">Uncharacterized protein</fullName>
    </submittedName>
</protein>
<comment type="caution">
    <text evidence="1">The sequence shown here is derived from an EMBL/GenBank/DDBJ whole genome shotgun (WGS) entry which is preliminary data.</text>
</comment>